<accession>A0A498JGH0</accession>
<reference evidence="1 2" key="1">
    <citation type="submission" date="2018-10" db="EMBL/GenBank/DDBJ databases">
        <title>A high-quality apple genome assembly.</title>
        <authorList>
            <person name="Hu J."/>
        </authorList>
    </citation>
    <scope>NUCLEOTIDE SEQUENCE [LARGE SCALE GENOMIC DNA]</scope>
    <source>
        <strain evidence="2">cv. HFTH1</strain>
        <tissue evidence="1">Young leaf</tissue>
    </source>
</reference>
<evidence type="ECO:0000313" key="2">
    <source>
        <dbReference type="Proteomes" id="UP000290289"/>
    </source>
</evidence>
<name>A0A498JGH0_MALDO</name>
<dbReference type="Proteomes" id="UP000290289">
    <property type="component" value="Chromosome 7"/>
</dbReference>
<gene>
    <name evidence="1" type="ORF">DVH24_015974</name>
</gene>
<comment type="caution">
    <text evidence="1">The sequence shown here is derived from an EMBL/GenBank/DDBJ whole genome shotgun (WGS) entry which is preliminary data.</text>
</comment>
<sequence length="132" mass="13501">MASLLSSVDKSTLLAVETVSRGDERCGLGFAGLEFLNGATMAAIDEISLVRERVSVAGEDRRCSSRCLGAAMVMGKGCGGDGMIGKGGGFQIAVYGLPTSLRWRGGVCEGVGRGERSDEGLFVGCRGGAMGC</sequence>
<protein>
    <submittedName>
        <fullName evidence="1">Uncharacterized protein</fullName>
    </submittedName>
</protein>
<organism evidence="1 2">
    <name type="scientific">Malus domestica</name>
    <name type="common">Apple</name>
    <name type="synonym">Pyrus malus</name>
    <dbReference type="NCBI Taxonomy" id="3750"/>
    <lineage>
        <taxon>Eukaryota</taxon>
        <taxon>Viridiplantae</taxon>
        <taxon>Streptophyta</taxon>
        <taxon>Embryophyta</taxon>
        <taxon>Tracheophyta</taxon>
        <taxon>Spermatophyta</taxon>
        <taxon>Magnoliopsida</taxon>
        <taxon>eudicotyledons</taxon>
        <taxon>Gunneridae</taxon>
        <taxon>Pentapetalae</taxon>
        <taxon>rosids</taxon>
        <taxon>fabids</taxon>
        <taxon>Rosales</taxon>
        <taxon>Rosaceae</taxon>
        <taxon>Amygdaloideae</taxon>
        <taxon>Maleae</taxon>
        <taxon>Malus</taxon>
    </lineage>
</organism>
<proteinExistence type="predicted"/>
<dbReference type="EMBL" id="RDQH01000333">
    <property type="protein sequence ID" value="RXH93907.1"/>
    <property type="molecule type" value="Genomic_DNA"/>
</dbReference>
<dbReference type="AlphaFoldDB" id="A0A498JGH0"/>
<keyword evidence="2" id="KW-1185">Reference proteome</keyword>
<evidence type="ECO:0000313" key="1">
    <source>
        <dbReference type="EMBL" id="RXH93907.1"/>
    </source>
</evidence>